<feature type="compositionally biased region" description="Acidic residues" evidence="1">
    <location>
        <begin position="215"/>
        <end position="228"/>
    </location>
</feature>
<name>N0E188_9MICO</name>
<dbReference type="HOGENOM" id="CLU_569762_0_0_11"/>
<evidence type="ECO:0000256" key="1">
    <source>
        <dbReference type="SAM" id="MobiDB-lite"/>
    </source>
</evidence>
<evidence type="ECO:0000313" key="2">
    <source>
        <dbReference type="EMBL" id="CCH69551.1"/>
    </source>
</evidence>
<organism evidence="2 3">
    <name type="scientific">Phycicoccus elongatus Lp2</name>
    <dbReference type="NCBI Taxonomy" id="1193181"/>
    <lineage>
        <taxon>Bacteria</taxon>
        <taxon>Bacillati</taxon>
        <taxon>Actinomycetota</taxon>
        <taxon>Actinomycetes</taxon>
        <taxon>Micrococcales</taxon>
        <taxon>Intrasporangiaceae</taxon>
        <taxon>Phycicoccus</taxon>
    </lineage>
</organism>
<accession>N0E188</accession>
<comment type="caution">
    <text evidence="2">The sequence shown here is derived from an EMBL/GenBank/DDBJ whole genome shotgun (WGS) entry which is preliminary data.</text>
</comment>
<keyword evidence="3" id="KW-1185">Reference proteome</keyword>
<feature type="compositionally biased region" description="Basic and acidic residues" evidence="1">
    <location>
        <begin position="229"/>
        <end position="245"/>
    </location>
</feature>
<dbReference type="Proteomes" id="UP000013167">
    <property type="component" value="Unassembled WGS sequence"/>
</dbReference>
<protein>
    <submittedName>
        <fullName evidence="2">Uncharacterized protein</fullName>
    </submittedName>
</protein>
<feature type="region of interest" description="Disordered" evidence="1">
    <location>
        <begin position="213"/>
        <end position="245"/>
    </location>
</feature>
<dbReference type="EMBL" id="CAIZ01000086">
    <property type="protein sequence ID" value="CCH69551.1"/>
    <property type="molecule type" value="Genomic_DNA"/>
</dbReference>
<dbReference type="AlphaFoldDB" id="N0E188"/>
<proteinExistence type="predicted"/>
<sequence>MAWGDPHASGLRVLSLDACVKITADEYQFKGAVSLFDYDIVFWDPARSLDTYSFDYNTFDGRRSLNRGTSAAAMRDAERRGREIREFLNLGRTLVVYLPGDMAVNVYTGEQEHSGTGRNRQTTDILGTFDLLDCLTVSCGGLSTSGLDIEPVDGTVAPLYRETSDFWAYRRTLDNADGLQVLMRVKGTDKPVAGYAEVGDGLLVLLPSFWRPTEDSNDEDEEDEEDEDRVGHGSDDELTAKDWTDRERTADESVLEWIASLARKSAIETASWTKDFVFEGQEARDEKIRKAQALVERHQRTVDALAEEQAQEDAWKLLVAGTGEPLEHQVREALTLLGFTLEPPIRGRADVRAARDGRRLVAEVKGVKGSAAEKHAAQLEKWVSEEKTSGADVKGVLVVNAWKDTPPDQRDQPAFPSQMLAYSTARDHCLVTGAQLLAMVRAREDQPARANEIADVLLNTVGAVTGWDNPTLTKVVGGD</sequence>
<evidence type="ECO:0000313" key="3">
    <source>
        <dbReference type="Proteomes" id="UP000013167"/>
    </source>
</evidence>
<dbReference type="STRING" id="1193181.BN10_20015"/>
<gene>
    <name evidence="2" type="ORF">BN10_20015</name>
</gene>
<reference evidence="2 3" key="1">
    <citation type="journal article" date="2013" name="ISME J.">
        <title>A metabolic model for members of the genus Tetrasphaera involved in enhanced biological phosphorus removal.</title>
        <authorList>
            <person name="Kristiansen R."/>
            <person name="Nguyen H.T.T."/>
            <person name="Saunders A.M."/>
            <person name="Nielsen J.L."/>
            <person name="Wimmer R."/>
            <person name="Le V.Q."/>
            <person name="McIlroy S.J."/>
            <person name="Petrovski S."/>
            <person name="Seviour R.J."/>
            <person name="Calteau A."/>
            <person name="Nielsen K.L."/>
            <person name="Nielsen P.H."/>
        </authorList>
    </citation>
    <scope>NUCLEOTIDE SEQUENCE [LARGE SCALE GENOMIC DNA]</scope>
    <source>
        <strain evidence="2 3">Lp2</strain>
    </source>
</reference>
<dbReference type="eggNOG" id="ENOG502Z8IR">
    <property type="taxonomic scope" value="Bacteria"/>
</dbReference>